<evidence type="ECO:0000256" key="6">
    <source>
        <dbReference type="ARBA" id="ARBA00022942"/>
    </source>
</evidence>
<dbReference type="AlphaFoldDB" id="A0AAV4M6K9"/>
<keyword evidence="8 12" id="KW-0539">Nucleus</keyword>
<dbReference type="PANTHER" id="PTHR32194">
    <property type="entry name" value="METALLOPROTEASE TLDD"/>
    <property type="match status" value="1"/>
</dbReference>
<dbReference type="InterPro" id="IPR000243">
    <property type="entry name" value="Pept_T1A_subB"/>
</dbReference>
<comment type="similarity">
    <text evidence="12">Belongs to the peptidase T1B family.</text>
</comment>
<name>A0AAV4M6K9_9ARAC</name>
<keyword evidence="7" id="KW-0865">Zymogen</keyword>
<gene>
    <name evidence="13" type="primary">PSMB6</name>
    <name evidence="13" type="ORF">CDAR_110381</name>
</gene>
<dbReference type="InterPro" id="IPR016050">
    <property type="entry name" value="Proteasome_bsu_CS"/>
</dbReference>
<keyword evidence="4" id="KW-0888">Threonine protease</keyword>
<dbReference type="PANTHER" id="PTHR32194:SF0">
    <property type="entry name" value="ATP-DEPENDENT PROTEASE SUBUNIT HSLV"/>
    <property type="match status" value="1"/>
</dbReference>
<dbReference type="EMBL" id="BPLQ01000096">
    <property type="protein sequence ID" value="GIX67452.1"/>
    <property type="molecule type" value="Genomic_DNA"/>
</dbReference>
<evidence type="ECO:0000256" key="4">
    <source>
        <dbReference type="ARBA" id="ARBA00022698"/>
    </source>
</evidence>
<dbReference type="GO" id="GO:0005634">
    <property type="term" value="C:nucleus"/>
    <property type="evidence" value="ECO:0007669"/>
    <property type="project" value="UniProtKB-SubCell"/>
</dbReference>
<dbReference type="PROSITE" id="PS51476">
    <property type="entry name" value="PROTEASOME_BETA_2"/>
    <property type="match status" value="1"/>
</dbReference>
<organism evidence="13 14">
    <name type="scientific">Caerostris darwini</name>
    <dbReference type="NCBI Taxonomy" id="1538125"/>
    <lineage>
        <taxon>Eukaryota</taxon>
        <taxon>Metazoa</taxon>
        <taxon>Ecdysozoa</taxon>
        <taxon>Arthropoda</taxon>
        <taxon>Chelicerata</taxon>
        <taxon>Arachnida</taxon>
        <taxon>Araneae</taxon>
        <taxon>Araneomorphae</taxon>
        <taxon>Entelegynae</taxon>
        <taxon>Araneoidea</taxon>
        <taxon>Araneidae</taxon>
        <taxon>Caerostris</taxon>
    </lineage>
</organism>
<dbReference type="PROSITE" id="PS00854">
    <property type="entry name" value="PROTEASOME_BETA_1"/>
    <property type="match status" value="1"/>
</dbReference>
<dbReference type="SUPFAM" id="SSF56235">
    <property type="entry name" value="N-terminal nucleophile aminohydrolases (Ntn hydrolases)"/>
    <property type="match status" value="1"/>
</dbReference>
<dbReference type="GO" id="GO:0019774">
    <property type="term" value="C:proteasome core complex, beta-subunit complex"/>
    <property type="evidence" value="ECO:0007669"/>
    <property type="project" value="UniProtKB-ARBA"/>
</dbReference>
<comment type="subunit">
    <text evidence="12">Component of the proteasome complex.</text>
</comment>
<dbReference type="CDD" id="cd03762">
    <property type="entry name" value="proteasome_beta_type_6"/>
    <property type="match status" value="1"/>
</dbReference>
<evidence type="ECO:0000256" key="7">
    <source>
        <dbReference type="ARBA" id="ARBA00023145"/>
    </source>
</evidence>
<sequence>MNSALNMCDDTALDFMNTEESTGTTIMAVEFDGGVVIGADSRTTMGAYVSNRVTDKLTKLTDQIYVCRSGSAADTKAIASIVSYRLDMLSMELGEPVSVKTAANDVRQIIYNYRESLSASMIVAGWDRKLGGQVYCVPMGGMVSREPCCIGGSGSGYIYGFMDSNYKKDMDKDSCVALVLKAISQAMWRDGSSGGVIRMGIITEKGIERKLFIGDEVPKYYS</sequence>
<dbReference type="GO" id="GO:0005737">
    <property type="term" value="C:cytoplasm"/>
    <property type="evidence" value="ECO:0007669"/>
    <property type="project" value="UniProtKB-SubCell"/>
</dbReference>
<keyword evidence="2 12" id="KW-0963">Cytoplasm</keyword>
<dbReference type="Pfam" id="PF00227">
    <property type="entry name" value="Proteasome"/>
    <property type="match status" value="1"/>
</dbReference>
<comment type="function">
    <text evidence="12">Component of the proteasome, a multicatalytic proteinase complex which is characterized by its ability to cleave peptides with Arg, Phe, Tyr, Leu, and Glu adjacent to the leaving group at neutral or slightly basic pH. The proteasome has an ATP-dependent proteolytic activity.</text>
</comment>
<comment type="function">
    <text evidence="9">Non-catalytic component of the proteasome, a multicatalytic proteinase complex which is characterized by its ability to cleave peptides with Arg, Phe, Tyr, Leu, and Glu adjacent to the leaving group at neutral or slightly basic pH. The proteasome has an ATP-dependent proteolytic activity.</text>
</comment>
<dbReference type="Proteomes" id="UP001054837">
    <property type="component" value="Unassembled WGS sequence"/>
</dbReference>
<evidence type="ECO:0000256" key="5">
    <source>
        <dbReference type="ARBA" id="ARBA00022801"/>
    </source>
</evidence>
<proteinExistence type="inferred from homology"/>
<evidence type="ECO:0000256" key="12">
    <source>
        <dbReference type="RuleBase" id="RU004203"/>
    </source>
</evidence>
<evidence type="ECO:0000256" key="9">
    <source>
        <dbReference type="ARBA" id="ARBA00024953"/>
    </source>
</evidence>
<comment type="caution">
    <text evidence="13">The sequence shown here is derived from an EMBL/GenBank/DDBJ whole genome shotgun (WGS) entry which is preliminary data.</text>
</comment>
<evidence type="ECO:0000256" key="3">
    <source>
        <dbReference type="ARBA" id="ARBA00022670"/>
    </source>
</evidence>
<keyword evidence="5" id="KW-0378">Hydrolase</keyword>
<reference evidence="13 14" key="1">
    <citation type="submission" date="2021-06" db="EMBL/GenBank/DDBJ databases">
        <title>Caerostris darwini draft genome.</title>
        <authorList>
            <person name="Kono N."/>
            <person name="Arakawa K."/>
        </authorList>
    </citation>
    <scope>NUCLEOTIDE SEQUENCE [LARGE SCALE GENOMIC DNA]</scope>
</reference>
<dbReference type="Gene3D" id="3.60.20.10">
    <property type="entry name" value="Glutamine Phosphoribosylpyrophosphate, subunit 1, domain 1"/>
    <property type="match status" value="1"/>
</dbReference>
<comment type="subunit">
    <text evidence="10">The 26S proteasome consists of a 20S proteasome core and two 19S regulatory subunits. The 20S proteasome core is composed of 28 subunits that are arranged in four stacked rings, resulting in a barrel-shaped structure. The two end rings are each formed by seven alpha subunits, and the two central rings are each formed by seven beta subunits. The catalytic chamber with the active sites is on the inside of the barrel.</text>
</comment>
<dbReference type="GO" id="GO:0051603">
    <property type="term" value="P:proteolysis involved in protein catabolic process"/>
    <property type="evidence" value="ECO:0007669"/>
    <property type="project" value="InterPro"/>
</dbReference>
<evidence type="ECO:0000256" key="2">
    <source>
        <dbReference type="ARBA" id="ARBA00022490"/>
    </source>
</evidence>
<protein>
    <recommendedName>
        <fullName evidence="12">Proteasome subunit beta</fullName>
    </recommendedName>
</protein>
<dbReference type="GO" id="GO:0004298">
    <property type="term" value="F:threonine-type endopeptidase activity"/>
    <property type="evidence" value="ECO:0007669"/>
    <property type="project" value="UniProtKB-KW"/>
</dbReference>
<accession>A0AAV4M6K9</accession>
<feature type="active site" description="Nucleophile" evidence="11">
    <location>
        <position position="24"/>
    </location>
</feature>
<evidence type="ECO:0000256" key="1">
    <source>
        <dbReference type="ARBA" id="ARBA00001198"/>
    </source>
</evidence>
<keyword evidence="14" id="KW-1185">Reference proteome</keyword>
<comment type="catalytic activity">
    <reaction evidence="1">
        <text>Cleavage of peptide bonds with very broad specificity.</text>
        <dbReference type="EC" id="3.4.25.1"/>
    </reaction>
</comment>
<dbReference type="InterPro" id="IPR029055">
    <property type="entry name" value="Ntn_hydrolases_N"/>
</dbReference>
<dbReference type="InterPro" id="IPR023333">
    <property type="entry name" value="Proteasome_suB-type"/>
</dbReference>
<evidence type="ECO:0000256" key="11">
    <source>
        <dbReference type="PIRSR" id="PIRSR600243-1"/>
    </source>
</evidence>
<dbReference type="PRINTS" id="PR00141">
    <property type="entry name" value="PROTEASOME"/>
</dbReference>
<keyword evidence="6 12" id="KW-0647">Proteasome</keyword>
<keyword evidence="3" id="KW-0645">Protease</keyword>
<evidence type="ECO:0000313" key="14">
    <source>
        <dbReference type="Proteomes" id="UP001054837"/>
    </source>
</evidence>
<evidence type="ECO:0000256" key="8">
    <source>
        <dbReference type="ARBA" id="ARBA00023242"/>
    </source>
</evidence>
<evidence type="ECO:0000313" key="13">
    <source>
        <dbReference type="EMBL" id="GIX67452.1"/>
    </source>
</evidence>
<evidence type="ECO:0000256" key="10">
    <source>
        <dbReference type="ARBA" id="ARBA00026071"/>
    </source>
</evidence>
<comment type="subcellular location">
    <subcellularLocation>
        <location evidence="12">Cytoplasm</location>
    </subcellularLocation>
    <subcellularLocation>
        <location evidence="12">Nucleus</location>
    </subcellularLocation>
</comment>
<dbReference type="FunFam" id="3.60.20.10:FF:000010">
    <property type="entry name" value="Proteasome subunit beta type-1"/>
    <property type="match status" value="1"/>
</dbReference>
<dbReference type="InterPro" id="IPR001353">
    <property type="entry name" value="Proteasome_sua/b"/>
</dbReference>